<dbReference type="GO" id="GO:0010052">
    <property type="term" value="P:guard cell differentiation"/>
    <property type="evidence" value="ECO:0007669"/>
    <property type="project" value="InterPro"/>
</dbReference>
<accession>A0A164TCB6</accession>
<keyword evidence="1" id="KW-0238">DNA-binding</keyword>
<evidence type="ECO:0000256" key="1">
    <source>
        <dbReference type="ARBA" id="ARBA00023125"/>
    </source>
</evidence>
<keyword evidence="4" id="KW-1185">Reference proteome</keyword>
<dbReference type="Proteomes" id="UP000077755">
    <property type="component" value="Chromosome 7"/>
</dbReference>
<gene>
    <name evidence="2" type="ORF">DCAR_024478</name>
    <name evidence="3" type="ORF">DCAR_0727710</name>
</gene>
<dbReference type="EMBL" id="CP093349">
    <property type="protein sequence ID" value="WOH08272.1"/>
    <property type="molecule type" value="Genomic_DNA"/>
</dbReference>
<name>A0A164TCB6_DAUCS</name>
<protein>
    <submittedName>
        <fullName evidence="2">Uncharacterized protein</fullName>
    </submittedName>
</protein>
<dbReference type="EMBL" id="LNRQ01000007">
    <property type="protein sequence ID" value="KZM87344.1"/>
    <property type="molecule type" value="Genomic_DNA"/>
</dbReference>
<dbReference type="PANTHER" id="PTHR46684:SF6">
    <property type="entry name" value="TRANSCRIPTION FACTOR FAMA"/>
    <property type="match status" value="1"/>
</dbReference>
<dbReference type="AlphaFoldDB" id="A0A164TCB6"/>
<evidence type="ECO:0000313" key="3">
    <source>
        <dbReference type="EMBL" id="WOH08272.1"/>
    </source>
</evidence>
<reference evidence="2" key="1">
    <citation type="journal article" date="2016" name="Nat. Genet.">
        <title>A high-quality carrot genome assembly provides new insights into carotenoid accumulation and asterid genome evolution.</title>
        <authorList>
            <person name="Iorizzo M."/>
            <person name="Ellison S."/>
            <person name="Senalik D."/>
            <person name="Zeng P."/>
            <person name="Satapoomin P."/>
            <person name="Huang J."/>
            <person name="Bowman M."/>
            <person name="Iovene M."/>
            <person name="Sanseverino W."/>
            <person name="Cavagnaro P."/>
            <person name="Yildiz M."/>
            <person name="Macko-Podgorni A."/>
            <person name="Moranska E."/>
            <person name="Grzebelus E."/>
            <person name="Grzebelus D."/>
            <person name="Ashrafi H."/>
            <person name="Zheng Z."/>
            <person name="Cheng S."/>
            <person name="Spooner D."/>
            <person name="Van Deynze A."/>
            <person name="Simon P."/>
        </authorList>
    </citation>
    <scope>NUCLEOTIDE SEQUENCE [LARGE SCALE GENOMIC DNA]</scope>
    <source>
        <tissue evidence="2">Leaf</tissue>
    </source>
</reference>
<reference evidence="3" key="2">
    <citation type="submission" date="2022-03" db="EMBL/GenBank/DDBJ databases">
        <title>Draft title - Genomic analysis of global carrot germplasm unveils the trajectory of domestication and the origin of high carotenoid orange carrot.</title>
        <authorList>
            <person name="Iorizzo M."/>
            <person name="Ellison S."/>
            <person name="Senalik D."/>
            <person name="Macko-Podgorni A."/>
            <person name="Grzebelus D."/>
            <person name="Bostan H."/>
            <person name="Rolling W."/>
            <person name="Curaba J."/>
            <person name="Simon P."/>
        </authorList>
    </citation>
    <scope>NUCLEOTIDE SEQUENCE</scope>
    <source>
        <tissue evidence="3">Leaf</tissue>
    </source>
</reference>
<dbReference type="InterPro" id="IPR044283">
    <property type="entry name" value="FAMA/SPEECHLESS/MUTE-like"/>
</dbReference>
<dbReference type="Gramene" id="KZM87344">
    <property type="protein sequence ID" value="KZM87344"/>
    <property type="gene ID" value="DCAR_024478"/>
</dbReference>
<dbReference type="GO" id="GO:0005634">
    <property type="term" value="C:nucleus"/>
    <property type="evidence" value="ECO:0007669"/>
    <property type="project" value="TreeGrafter"/>
</dbReference>
<dbReference type="GO" id="GO:0003677">
    <property type="term" value="F:DNA binding"/>
    <property type="evidence" value="ECO:0007669"/>
    <property type="project" value="UniProtKB-KW"/>
</dbReference>
<dbReference type="PANTHER" id="PTHR46684">
    <property type="entry name" value="TRANSCRIPTION FACTOR FAMA"/>
    <property type="match status" value="1"/>
</dbReference>
<sequence>MSSVADVEVRVLGLDAMIKILRRRSPRQLINTTAALEDLELNILHTNITKLSSHVSTDFSRK</sequence>
<dbReference type="GO" id="GO:0045893">
    <property type="term" value="P:positive regulation of DNA-templated transcription"/>
    <property type="evidence" value="ECO:0007669"/>
    <property type="project" value="TreeGrafter"/>
</dbReference>
<dbReference type="GO" id="GO:0003700">
    <property type="term" value="F:DNA-binding transcription factor activity"/>
    <property type="evidence" value="ECO:0007669"/>
    <property type="project" value="InterPro"/>
</dbReference>
<proteinExistence type="predicted"/>
<evidence type="ECO:0000313" key="2">
    <source>
        <dbReference type="EMBL" id="KZM87344.1"/>
    </source>
</evidence>
<evidence type="ECO:0000313" key="4">
    <source>
        <dbReference type="Proteomes" id="UP000077755"/>
    </source>
</evidence>
<organism evidence="2">
    <name type="scientific">Daucus carota subsp. sativus</name>
    <name type="common">Carrot</name>
    <dbReference type="NCBI Taxonomy" id="79200"/>
    <lineage>
        <taxon>Eukaryota</taxon>
        <taxon>Viridiplantae</taxon>
        <taxon>Streptophyta</taxon>
        <taxon>Embryophyta</taxon>
        <taxon>Tracheophyta</taxon>
        <taxon>Spermatophyta</taxon>
        <taxon>Magnoliopsida</taxon>
        <taxon>eudicotyledons</taxon>
        <taxon>Gunneridae</taxon>
        <taxon>Pentapetalae</taxon>
        <taxon>asterids</taxon>
        <taxon>campanulids</taxon>
        <taxon>Apiales</taxon>
        <taxon>Apiaceae</taxon>
        <taxon>Apioideae</taxon>
        <taxon>Scandiceae</taxon>
        <taxon>Daucinae</taxon>
        <taxon>Daucus</taxon>
        <taxon>Daucus sect. Daucus</taxon>
    </lineage>
</organism>
<dbReference type="STRING" id="79200.A0A164TCB6"/>